<reference evidence="3 4" key="1">
    <citation type="journal article" date="2019" name="Environ. Microbiol.">
        <title>Species interactions and distinct microbial communities in high Arctic permafrost affected cryosols are associated with the CH4 and CO2 gas fluxes.</title>
        <authorList>
            <person name="Altshuler I."/>
            <person name="Hamel J."/>
            <person name="Turney S."/>
            <person name="Magnuson E."/>
            <person name="Levesque R."/>
            <person name="Greer C."/>
            <person name="Whyte L.G."/>
        </authorList>
    </citation>
    <scope>NUCLEOTIDE SEQUENCE [LARGE SCALE GENOMIC DNA]</scope>
    <source>
        <strain evidence="3 4">E4</strain>
    </source>
</reference>
<proteinExistence type="predicted"/>
<accession>A0A502GPD9</accession>
<dbReference type="OrthoDB" id="6497287at2"/>
<dbReference type="RefSeq" id="WP_140471214.1">
    <property type="nucleotide sequence ID" value="NZ_RCZD01000003.1"/>
</dbReference>
<evidence type="ECO:0000313" key="4">
    <source>
        <dbReference type="Proteomes" id="UP000317663"/>
    </source>
</evidence>
<sequence length="349" mass="38395">MQPLSGPGTPIGDNRAQPNGQTVPAGPGENQPLTPAQRTTLEKLIVKLMALTPMKSAEIWAGLRHELALPHDAELTAGIFSRAETVLQGKLSQAQDSHSTRQLLQQLTELLPQGNNRQAVSDFIRQNFGHTVLSQLSHEQLQQVFLLVQTREMAIPQPQQTPITDRALLPAEHNNLQQLVTKLSAATGEAPAKLWQELFNLVGVKVGEPIPARHFQLLSQFMQVKAALSQPTATPTLTTLLSVLKQPATAQEVHQLSEYVESRFNATPVTPLNIAQLNDLVGVLFSQRVDRTPRPEKMDDDFTTVSRTEPQPIMNPFVAMLPPSMQSLGGKPLAFIAFIVVVILLWLLF</sequence>
<evidence type="ECO:0000256" key="2">
    <source>
        <dbReference type="SAM" id="Phobius"/>
    </source>
</evidence>
<dbReference type="GO" id="GO:0016020">
    <property type="term" value="C:membrane"/>
    <property type="evidence" value="ECO:0007669"/>
    <property type="project" value="InterPro"/>
</dbReference>
<comment type="caution">
    <text evidence="3">The sequence shown here is derived from an EMBL/GenBank/DDBJ whole genome shotgun (WGS) entry which is preliminary data.</text>
</comment>
<keyword evidence="3" id="KW-0282">Flagellum</keyword>
<feature type="region of interest" description="Disordered" evidence="1">
    <location>
        <begin position="1"/>
        <end position="35"/>
    </location>
</feature>
<dbReference type="GO" id="GO:0010468">
    <property type="term" value="P:regulation of gene expression"/>
    <property type="evidence" value="ECO:0007669"/>
    <property type="project" value="InterPro"/>
</dbReference>
<keyword evidence="2" id="KW-1133">Transmembrane helix</keyword>
<dbReference type="AlphaFoldDB" id="A0A502GPD9"/>
<name>A0A502GPD9_9GAMM</name>
<dbReference type="EMBL" id="RCZD01000003">
    <property type="protein sequence ID" value="TPG63382.1"/>
    <property type="molecule type" value="Genomic_DNA"/>
</dbReference>
<organism evidence="3 4">
    <name type="scientific">Ewingella americana</name>
    <dbReference type="NCBI Taxonomy" id="41202"/>
    <lineage>
        <taxon>Bacteria</taxon>
        <taxon>Pseudomonadati</taxon>
        <taxon>Pseudomonadota</taxon>
        <taxon>Gammaproteobacteria</taxon>
        <taxon>Enterobacterales</taxon>
        <taxon>Yersiniaceae</taxon>
        <taxon>Ewingella</taxon>
    </lineage>
</organism>
<gene>
    <name evidence="3" type="ORF">EAH77_07405</name>
</gene>
<keyword evidence="3" id="KW-0969">Cilium</keyword>
<protein>
    <submittedName>
        <fullName evidence="3">Flagella biosynthesis regulator Flk</fullName>
    </submittedName>
</protein>
<keyword evidence="4" id="KW-1185">Reference proteome</keyword>
<keyword evidence="2" id="KW-0812">Transmembrane</keyword>
<dbReference type="InterPro" id="IPR023597">
    <property type="entry name" value="Flagellar_regulator_Flk"/>
</dbReference>
<dbReference type="NCBIfam" id="NF007987">
    <property type="entry name" value="PRK10715.1"/>
    <property type="match status" value="1"/>
</dbReference>
<keyword evidence="2" id="KW-0472">Membrane</keyword>
<evidence type="ECO:0000313" key="3">
    <source>
        <dbReference type="EMBL" id="TPG63382.1"/>
    </source>
</evidence>
<dbReference type="Proteomes" id="UP000317663">
    <property type="component" value="Unassembled WGS sequence"/>
</dbReference>
<evidence type="ECO:0000256" key="1">
    <source>
        <dbReference type="SAM" id="MobiDB-lite"/>
    </source>
</evidence>
<feature type="transmembrane region" description="Helical" evidence="2">
    <location>
        <begin position="328"/>
        <end position="348"/>
    </location>
</feature>
<keyword evidence="3" id="KW-0966">Cell projection</keyword>